<reference evidence="2 3" key="1">
    <citation type="submission" date="2019-03" db="EMBL/GenBank/DDBJ databases">
        <title>Genomic Encyclopedia of Type Strains, Phase IV (KMG-IV): sequencing the most valuable type-strain genomes for metagenomic binning, comparative biology and taxonomic classification.</title>
        <authorList>
            <person name="Goeker M."/>
        </authorList>
    </citation>
    <scope>NUCLEOTIDE SEQUENCE [LARGE SCALE GENOMIC DNA]</scope>
    <source>
        <strain evidence="2 3">DSM 100309</strain>
    </source>
</reference>
<evidence type="ECO:0000313" key="2">
    <source>
        <dbReference type="EMBL" id="TCV85343.1"/>
    </source>
</evidence>
<name>A0A4R3Y5B2_9PROT</name>
<dbReference type="EMBL" id="SMCO01000009">
    <property type="protein sequence ID" value="TCV85343.1"/>
    <property type="molecule type" value="Genomic_DNA"/>
</dbReference>
<dbReference type="InterPro" id="IPR056203">
    <property type="entry name" value="Cds6_C"/>
</dbReference>
<sequence length="216" mass="23888">MSIIEGAMRQSQVAQHSKTRWFEAEPVINGQVGKPVWHKLLAVGAVGFVLGAVTMKVVLEPAKAVPLNDQQAKMVAAPASVVTPVPATSSQTVAIKSEKADSDRKEVLAAVDGWVKAWSGKNVENYVSAYAPNFQPSQNVSHAEWVNQRRNRIAKYGKVEIKLSDITAITKGDSAIVELVQYFKNDTFVESGLHKHLEYQRIDDQWKIVRESSYKS</sequence>
<organism evidence="2 3">
    <name type="scientific">Sulfurirhabdus autotrophica</name>
    <dbReference type="NCBI Taxonomy" id="1706046"/>
    <lineage>
        <taxon>Bacteria</taxon>
        <taxon>Pseudomonadati</taxon>
        <taxon>Pseudomonadota</taxon>
        <taxon>Betaproteobacteria</taxon>
        <taxon>Nitrosomonadales</taxon>
        <taxon>Sulfuricellaceae</taxon>
        <taxon>Sulfurirhabdus</taxon>
    </lineage>
</organism>
<dbReference type="RefSeq" id="WP_124946790.1">
    <property type="nucleotide sequence ID" value="NZ_BHVT01000039.1"/>
</dbReference>
<comment type="caution">
    <text evidence="2">The sequence shown here is derived from an EMBL/GenBank/DDBJ whole genome shotgun (WGS) entry which is preliminary data.</text>
</comment>
<evidence type="ECO:0000313" key="3">
    <source>
        <dbReference type="Proteomes" id="UP000295367"/>
    </source>
</evidence>
<dbReference type="SUPFAM" id="SSF54427">
    <property type="entry name" value="NTF2-like"/>
    <property type="match status" value="1"/>
</dbReference>
<proteinExistence type="predicted"/>
<dbReference type="InterPro" id="IPR032710">
    <property type="entry name" value="NTF2-like_dom_sf"/>
</dbReference>
<keyword evidence="3" id="KW-1185">Reference proteome</keyword>
<dbReference type="Pfam" id="PF24125">
    <property type="entry name" value="Cds6_C"/>
    <property type="match status" value="1"/>
</dbReference>
<feature type="domain" description="Cds6 C-terminal" evidence="1">
    <location>
        <begin position="107"/>
        <end position="211"/>
    </location>
</feature>
<accession>A0A4R3Y5B2</accession>
<evidence type="ECO:0000259" key="1">
    <source>
        <dbReference type="Pfam" id="PF24125"/>
    </source>
</evidence>
<protein>
    <recommendedName>
        <fullName evidence="1">Cds6 C-terminal domain-containing protein</fullName>
    </recommendedName>
</protein>
<gene>
    <name evidence="2" type="ORF">EDC63_10914</name>
</gene>
<dbReference type="Proteomes" id="UP000295367">
    <property type="component" value="Unassembled WGS sequence"/>
</dbReference>
<dbReference type="Gene3D" id="3.10.450.50">
    <property type="match status" value="1"/>
</dbReference>
<dbReference type="OrthoDB" id="9814637at2"/>
<dbReference type="AlphaFoldDB" id="A0A4R3Y5B2"/>